<dbReference type="InterPro" id="IPR025861">
    <property type="entry name" value="CobT_VWA_dom"/>
</dbReference>
<dbReference type="InterPro" id="IPR006538">
    <property type="entry name" value="CobT"/>
</dbReference>
<dbReference type="PIRSF" id="PIRSF031715">
    <property type="entry name" value="Cob_chel_CobT"/>
    <property type="match status" value="1"/>
</dbReference>
<evidence type="ECO:0000256" key="2">
    <source>
        <dbReference type="SAM" id="MobiDB-lite"/>
    </source>
</evidence>
<feature type="region of interest" description="Disordered" evidence="2">
    <location>
        <begin position="1"/>
        <end position="22"/>
    </location>
</feature>
<dbReference type="SMART" id="SM00327">
    <property type="entry name" value="VWA"/>
    <property type="match status" value="1"/>
</dbReference>
<evidence type="ECO:0000313" key="4">
    <source>
        <dbReference type="EMBL" id="CAD7042279.1"/>
    </source>
</evidence>
<organism evidence="4 5">
    <name type="scientific">Pseudorhizobium endolithicum</name>
    <dbReference type="NCBI Taxonomy" id="1191678"/>
    <lineage>
        <taxon>Bacteria</taxon>
        <taxon>Pseudomonadati</taxon>
        <taxon>Pseudomonadota</taxon>
        <taxon>Alphaproteobacteria</taxon>
        <taxon>Hyphomicrobiales</taxon>
        <taxon>Rhizobiaceae</taxon>
        <taxon>Rhizobium/Agrobacterium group</taxon>
        <taxon>Pseudorhizobium</taxon>
    </lineage>
</organism>
<dbReference type="Pfam" id="PF06213">
    <property type="entry name" value="CobT"/>
    <property type="match status" value="1"/>
</dbReference>
<dbReference type="SUPFAM" id="SSF53300">
    <property type="entry name" value="vWA-like"/>
    <property type="match status" value="1"/>
</dbReference>
<accession>A0ABM8PQC2</accession>
<dbReference type="Gene3D" id="3.40.50.410">
    <property type="entry name" value="von Willebrand factor, type A domain"/>
    <property type="match status" value="1"/>
</dbReference>
<proteinExistence type="predicted"/>
<protein>
    <recommendedName>
        <fullName evidence="1">Cobaltochelatase subunit CobT</fullName>
        <ecNumber evidence="1">6.6.1.2</ecNumber>
    </recommendedName>
</protein>
<evidence type="ECO:0000313" key="5">
    <source>
        <dbReference type="Proteomes" id="UP000606921"/>
    </source>
</evidence>
<dbReference type="CDD" id="cd01454">
    <property type="entry name" value="vWA_norD_type"/>
    <property type="match status" value="1"/>
</dbReference>
<feature type="region of interest" description="Disordered" evidence="2">
    <location>
        <begin position="218"/>
        <end position="309"/>
    </location>
</feature>
<dbReference type="PROSITE" id="PS50234">
    <property type="entry name" value="VWFA"/>
    <property type="match status" value="1"/>
</dbReference>
<name>A0ABM8PQC2_9HYPH</name>
<comment type="caution">
    <text evidence="4">The sequence shown here is derived from an EMBL/GenBank/DDBJ whole genome shotgun (WGS) entry which is preliminary data.</text>
</comment>
<dbReference type="Proteomes" id="UP000606921">
    <property type="component" value="Unassembled WGS sequence"/>
</dbReference>
<evidence type="ECO:0000256" key="1">
    <source>
        <dbReference type="NCBIfam" id="TIGR01651"/>
    </source>
</evidence>
<keyword evidence="5" id="KW-1185">Reference proteome</keyword>
<dbReference type="InterPro" id="IPR002035">
    <property type="entry name" value="VWF_A"/>
</dbReference>
<dbReference type="PANTHER" id="PTHR41248">
    <property type="entry name" value="NORD PROTEIN"/>
    <property type="match status" value="1"/>
</dbReference>
<feature type="domain" description="VWFA" evidence="3">
    <location>
        <begin position="414"/>
        <end position="617"/>
    </location>
</feature>
<feature type="compositionally biased region" description="Acidic residues" evidence="2">
    <location>
        <begin position="265"/>
        <end position="292"/>
    </location>
</feature>
<dbReference type="Pfam" id="PF11775">
    <property type="entry name" value="CobT_C"/>
    <property type="match status" value="1"/>
</dbReference>
<dbReference type="InterPro" id="IPR036465">
    <property type="entry name" value="vWFA_dom_sf"/>
</dbReference>
<feature type="compositionally biased region" description="Acidic residues" evidence="2">
    <location>
        <begin position="245"/>
        <end position="255"/>
    </location>
</feature>
<feature type="compositionally biased region" description="Basic and acidic residues" evidence="2">
    <location>
        <begin position="293"/>
        <end position="309"/>
    </location>
</feature>
<dbReference type="PANTHER" id="PTHR41248:SF1">
    <property type="entry name" value="NORD PROTEIN"/>
    <property type="match status" value="1"/>
</dbReference>
<dbReference type="NCBIfam" id="TIGR01651">
    <property type="entry name" value="CobT"/>
    <property type="match status" value="1"/>
</dbReference>
<dbReference type="EMBL" id="CABFWF030000012">
    <property type="protein sequence ID" value="CAD7042279.1"/>
    <property type="molecule type" value="Genomic_DNA"/>
</dbReference>
<dbReference type="RefSeq" id="WP_142522719.1">
    <property type="nucleotide sequence ID" value="NZ_CABFWF030000012.1"/>
</dbReference>
<gene>
    <name evidence="4" type="ORF">REJC140_01118</name>
</gene>
<dbReference type="InterPro" id="IPR051928">
    <property type="entry name" value="NorD/CobT"/>
</dbReference>
<feature type="compositionally biased region" description="Acidic residues" evidence="2">
    <location>
        <begin position="220"/>
        <end position="237"/>
    </location>
</feature>
<evidence type="ECO:0000259" key="3">
    <source>
        <dbReference type="PROSITE" id="PS50234"/>
    </source>
</evidence>
<sequence length="632" mass="69886">MAGPGDNQKGRSGGPVDTEPLRRAITGCVRSIAGDSEVEVTFANERPGMAGERIRLPDISKRPTAHELAVTRGLGDSMALRVACHDTGVHATLSPQGADARTVFDAVEQARVESLGALRMSGVAANLNSMNSEKYAKANFTGVERKEDAPLAEAMAMLVREKLAGTKVPESAGKVLDLWRPFIEEKAGADLDSLKGAIEDQQAFAKLVRHMLSSMQMAEDLGDEDTDPEEMENPNDDEQPRSNESENEEVEEEAGSDAAPAEQSDAADDEMDEGEMDGAEMSDDDMSDEADDHSETPGETRRPHTPFDDFNEKVDYRIFTQEFDEEVLAEELCDEAELDRLRAFLDKQLAHLQGAVGRLANRLQRRLMAQQNRSWDFDLEEGYLDPARLVRLIIDPMQPLSFKKERDTQFRDTVVSLVLDNSGSMRGRPITVAATCADILARTLERCGVKVEILGFTTKAWKGGQSRETWLANGKPANPGRLNDLRHIVYKSADAPWRRSRRNLGLMMREGLLKENIDGEALMWAHNRLIGRPEQRKILMMISDGAPVDDSTLSVNPGNYLERHLRAVIEQIEMRSPVELLAIGIGHDVTRYYRKAVTIVDADELAGAMTEQLAALFEENGSQGGARMRRAG</sequence>
<reference evidence="4 5" key="1">
    <citation type="submission" date="2020-11" db="EMBL/GenBank/DDBJ databases">
        <authorList>
            <person name="Lassalle F."/>
        </authorList>
    </citation>
    <scope>NUCLEOTIDE SEQUENCE [LARGE SCALE GENOMIC DNA]</scope>
    <source>
        <strain evidence="4 5">JC140</strain>
    </source>
</reference>
<dbReference type="EC" id="6.6.1.2" evidence="1"/>